<organism evidence="2 3">
    <name type="scientific">Cucurbitaria berberidis CBS 394.84</name>
    <dbReference type="NCBI Taxonomy" id="1168544"/>
    <lineage>
        <taxon>Eukaryota</taxon>
        <taxon>Fungi</taxon>
        <taxon>Dikarya</taxon>
        <taxon>Ascomycota</taxon>
        <taxon>Pezizomycotina</taxon>
        <taxon>Dothideomycetes</taxon>
        <taxon>Pleosporomycetidae</taxon>
        <taxon>Pleosporales</taxon>
        <taxon>Pleosporineae</taxon>
        <taxon>Cucurbitariaceae</taxon>
        <taxon>Cucurbitaria</taxon>
    </lineage>
</organism>
<feature type="domain" description="Heterokaryon incompatibility" evidence="1">
    <location>
        <begin position="53"/>
        <end position="187"/>
    </location>
</feature>
<comment type="caution">
    <text evidence="2">The sequence shown here is derived from an EMBL/GenBank/DDBJ whole genome shotgun (WGS) entry which is preliminary data.</text>
</comment>
<dbReference type="GeneID" id="63850763"/>
<dbReference type="PANTHER" id="PTHR24148">
    <property type="entry name" value="ANKYRIN REPEAT DOMAIN-CONTAINING PROTEIN 39 HOMOLOG-RELATED"/>
    <property type="match status" value="1"/>
</dbReference>
<reference evidence="2" key="1">
    <citation type="submission" date="2020-01" db="EMBL/GenBank/DDBJ databases">
        <authorList>
            <consortium name="DOE Joint Genome Institute"/>
            <person name="Haridas S."/>
            <person name="Albert R."/>
            <person name="Binder M."/>
            <person name="Bloem J."/>
            <person name="Labutti K."/>
            <person name="Salamov A."/>
            <person name="Andreopoulos B."/>
            <person name="Baker S.E."/>
            <person name="Barry K."/>
            <person name="Bills G."/>
            <person name="Bluhm B.H."/>
            <person name="Cannon C."/>
            <person name="Castanera R."/>
            <person name="Culley D.E."/>
            <person name="Daum C."/>
            <person name="Ezra D."/>
            <person name="Gonzalez J.B."/>
            <person name="Henrissat B."/>
            <person name="Kuo A."/>
            <person name="Liang C."/>
            <person name="Lipzen A."/>
            <person name="Lutzoni F."/>
            <person name="Magnuson J."/>
            <person name="Mondo S."/>
            <person name="Nolan M."/>
            <person name="Ohm R."/>
            <person name="Pangilinan J."/>
            <person name="Park H.-J."/>
            <person name="Ramirez L."/>
            <person name="Alfaro M."/>
            <person name="Sun H."/>
            <person name="Tritt A."/>
            <person name="Yoshinaga Y."/>
            <person name="Zwiers L.-H."/>
            <person name="Turgeon B.G."/>
            <person name="Goodwin S.B."/>
            <person name="Spatafora J.W."/>
            <person name="Crous P.W."/>
            <person name="Grigoriev I.V."/>
        </authorList>
    </citation>
    <scope>NUCLEOTIDE SEQUENCE</scope>
    <source>
        <strain evidence="2">CBS 394.84</strain>
    </source>
</reference>
<keyword evidence="3" id="KW-1185">Reference proteome</keyword>
<dbReference type="InterPro" id="IPR010730">
    <property type="entry name" value="HET"/>
</dbReference>
<dbReference type="InterPro" id="IPR052895">
    <property type="entry name" value="HetReg/Transcr_Mod"/>
</dbReference>
<evidence type="ECO:0000313" key="3">
    <source>
        <dbReference type="Proteomes" id="UP000800039"/>
    </source>
</evidence>
<sequence>MEVAKQLDEAGAFVHEPLDQTQPSIRLIRVSPELSEEGLIQCSVLHTTIEASYVCLSYRWGDPEPTNAKFILMNGKRFAVRQNLSDFLRLLQSEPPLGVGNDYWIDALSINQLNTSERNHQVTQMGAIYSGAEQVHVWLGKCADIHCIRRVFENLDEQTIIKNNELDLINQHIIWNDYWARAWVTQEIMLARNVVVSLDTILVNFSRLVLLTRNLWHQPSFSAFAQFVKCYQNDTKTRDQSLLSLLSKFRDRKSSVPHDKVYSLLSLCHEKSVIEVDYNVGQDDLAYSVLSCRKEDICICSAALVAKAIFEVDPPSRCAFSELLLEIDIAGCNFSMSKNRYGSHLSLGYLGEGGTCDLSSFSYLLLGEGVHKDCLGFWLYDFAKTLVNDTDLSKYCRRLLVSATVAQLVAVISHMGSQSAMYNFSSGWSIQVLEHETNLCRVRVFLPALGSSLGAVIEACPSPKPWHQKPAYGPIQDIRLVRRSYDGQ</sequence>
<gene>
    <name evidence="2" type="ORF">K460DRAFT_367133</name>
</gene>
<dbReference type="RefSeq" id="XP_040788894.1">
    <property type="nucleotide sequence ID" value="XM_040933512.1"/>
</dbReference>
<dbReference type="AlphaFoldDB" id="A0A9P4GJ31"/>
<dbReference type="Proteomes" id="UP000800039">
    <property type="component" value="Unassembled WGS sequence"/>
</dbReference>
<dbReference type="PANTHER" id="PTHR24148:SF73">
    <property type="entry name" value="HET DOMAIN PROTEIN (AFU_ORTHOLOGUE AFUA_8G01020)"/>
    <property type="match status" value="1"/>
</dbReference>
<accession>A0A9P4GJ31</accession>
<dbReference type="Pfam" id="PF06985">
    <property type="entry name" value="HET"/>
    <property type="match status" value="1"/>
</dbReference>
<dbReference type="EMBL" id="ML976616">
    <property type="protein sequence ID" value="KAF1846331.1"/>
    <property type="molecule type" value="Genomic_DNA"/>
</dbReference>
<name>A0A9P4GJ31_9PLEO</name>
<protein>
    <recommendedName>
        <fullName evidence="1">Heterokaryon incompatibility domain-containing protein</fullName>
    </recommendedName>
</protein>
<dbReference type="OrthoDB" id="194358at2759"/>
<evidence type="ECO:0000313" key="2">
    <source>
        <dbReference type="EMBL" id="KAF1846331.1"/>
    </source>
</evidence>
<evidence type="ECO:0000259" key="1">
    <source>
        <dbReference type="Pfam" id="PF06985"/>
    </source>
</evidence>
<proteinExistence type="predicted"/>